<dbReference type="PANTHER" id="PTHR12634:SF8">
    <property type="entry name" value="FIERY MOUNTAIN, ISOFORM D"/>
    <property type="match status" value="1"/>
</dbReference>
<dbReference type="InterPro" id="IPR007587">
    <property type="entry name" value="SAPS"/>
</dbReference>
<dbReference type="Proteomes" id="UP000688137">
    <property type="component" value="Unassembled WGS sequence"/>
</dbReference>
<sequence>MFFNFARFFPQQQQLDTLLTDPDCELETILQADNILQEIKGMGANKFADHIIKHPKMYQRMINYIITIDEELKDTKTQIQYPFICSEILSIQNYKLLDYLFERPEEGIEADAEMIRITLFDQLINFLDFDVFNMTSAGYFSKVFLAIIKKRGYDVWTQIINNKQFISNLLKHIDCRHIAEIIEKLILLDTTQEVTEESFFNERKTLLQRIIIMMQNKYYCSEIVENICDILTEITSKNMNCLYYNNADIAPFIDQIKRPELLFEIAIKTQKPQPIQVLINLVEMTSKESKKEDDDEVIHNNEKDYSIFYNIVSKIPENLLSIRYSSAHFQNSNQEQVQPFGLHKIMLLKLIQTFIQYIQYKQYINRTTDICIIETLLNARLIQVLESICIQYSSNNQIHIITEKIIKSILDLNDEKLIEKVFEFGQLIEFIVEYHTEQNDKKGYLALLTSLSNYLIEKSYNKSILQYYKDNQQWFNFVKNRLCNINQKEKSYLCNVNPKAKSEIADDQESDIMQILQKFNESYYGQQNLEEQQDQDKEIQKNEQELELENNNQQHDGQLEEEDENILMDMNDGQVWIEENDQDNKQYDKIQGNNNNQDSQQMTSENMKDITQIGDNISSLFNHNLFWKIEYDNQEADDILNNYS</sequence>
<protein>
    <submittedName>
        <fullName evidence="4">Uncharacterized protein</fullName>
    </submittedName>
</protein>
<dbReference type="EMBL" id="CAJJDM010000176">
    <property type="protein sequence ID" value="CAD8115973.1"/>
    <property type="molecule type" value="Genomic_DNA"/>
</dbReference>
<dbReference type="PANTHER" id="PTHR12634">
    <property type="entry name" value="SIT4 YEAST -ASSOCIATING PROTEIN-RELATED"/>
    <property type="match status" value="1"/>
</dbReference>
<keyword evidence="3" id="KW-0175">Coiled coil</keyword>
<proteinExistence type="inferred from homology"/>
<keyword evidence="5" id="KW-1185">Reference proteome</keyword>
<comment type="caution">
    <text evidence="4">The sequence shown here is derived from an EMBL/GenBank/DDBJ whole genome shotgun (WGS) entry which is preliminary data.</text>
</comment>
<dbReference type="GO" id="GO:0019903">
    <property type="term" value="F:protein phosphatase binding"/>
    <property type="evidence" value="ECO:0007669"/>
    <property type="project" value="InterPro"/>
</dbReference>
<name>A0A8S1QJX1_PARPR</name>
<comment type="similarity">
    <text evidence="1">Belongs to the SAPS family.</text>
</comment>
<gene>
    <name evidence="4" type="ORF">PPRIM_AZ9-3.1.T1670048</name>
</gene>
<dbReference type="AlphaFoldDB" id="A0A8S1QJX1"/>
<evidence type="ECO:0000256" key="3">
    <source>
        <dbReference type="SAM" id="Coils"/>
    </source>
</evidence>
<keyword evidence="2" id="KW-0131">Cell cycle</keyword>
<feature type="coiled-coil region" evidence="3">
    <location>
        <begin position="529"/>
        <end position="565"/>
    </location>
</feature>
<evidence type="ECO:0000256" key="1">
    <source>
        <dbReference type="ARBA" id="ARBA00006180"/>
    </source>
</evidence>
<organism evidence="4 5">
    <name type="scientific">Paramecium primaurelia</name>
    <dbReference type="NCBI Taxonomy" id="5886"/>
    <lineage>
        <taxon>Eukaryota</taxon>
        <taxon>Sar</taxon>
        <taxon>Alveolata</taxon>
        <taxon>Ciliophora</taxon>
        <taxon>Intramacronucleata</taxon>
        <taxon>Oligohymenophorea</taxon>
        <taxon>Peniculida</taxon>
        <taxon>Parameciidae</taxon>
        <taxon>Paramecium</taxon>
    </lineage>
</organism>
<evidence type="ECO:0000256" key="2">
    <source>
        <dbReference type="ARBA" id="ARBA00023306"/>
    </source>
</evidence>
<dbReference type="OMA" id="NESYYGQ"/>
<accession>A0A8S1QJX1</accession>
<evidence type="ECO:0000313" key="4">
    <source>
        <dbReference type="EMBL" id="CAD8115973.1"/>
    </source>
</evidence>
<evidence type="ECO:0000313" key="5">
    <source>
        <dbReference type="Proteomes" id="UP000688137"/>
    </source>
</evidence>
<dbReference type="GO" id="GO:0019888">
    <property type="term" value="F:protein phosphatase regulator activity"/>
    <property type="evidence" value="ECO:0007669"/>
    <property type="project" value="TreeGrafter"/>
</dbReference>
<reference evidence="4" key="1">
    <citation type="submission" date="2021-01" db="EMBL/GenBank/DDBJ databases">
        <authorList>
            <consortium name="Genoscope - CEA"/>
            <person name="William W."/>
        </authorList>
    </citation>
    <scope>NUCLEOTIDE SEQUENCE</scope>
</reference>